<keyword evidence="2" id="KW-1185">Reference proteome</keyword>
<evidence type="ECO:0000313" key="2">
    <source>
        <dbReference type="Proteomes" id="UP001590951"/>
    </source>
</evidence>
<name>A0ABR4BE16_9LECA</name>
<accession>A0ABR4BE16</accession>
<organism evidence="1 2">
    <name type="scientific">Lepraria finkii</name>
    <dbReference type="NCBI Taxonomy" id="1340010"/>
    <lineage>
        <taxon>Eukaryota</taxon>
        <taxon>Fungi</taxon>
        <taxon>Dikarya</taxon>
        <taxon>Ascomycota</taxon>
        <taxon>Pezizomycotina</taxon>
        <taxon>Lecanoromycetes</taxon>
        <taxon>OSLEUM clade</taxon>
        <taxon>Lecanoromycetidae</taxon>
        <taxon>Lecanorales</taxon>
        <taxon>Lecanorineae</taxon>
        <taxon>Stereocaulaceae</taxon>
        <taxon>Lepraria</taxon>
    </lineage>
</organism>
<proteinExistence type="predicted"/>
<gene>
    <name evidence="1" type="ORF">ABVK25_003735</name>
</gene>
<dbReference type="InterPro" id="IPR016135">
    <property type="entry name" value="UBQ-conjugating_enzyme/RWD"/>
</dbReference>
<evidence type="ECO:0000313" key="1">
    <source>
        <dbReference type="EMBL" id="KAL2056092.1"/>
    </source>
</evidence>
<dbReference type="CDD" id="cd00195">
    <property type="entry name" value="UBCc_UEV"/>
    <property type="match status" value="1"/>
</dbReference>
<dbReference type="EMBL" id="JBHFEH010000009">
    <property type="protein sequence ID" value="KAL2056092.1"/>
    <property type="molecule type" value="Genomic_DNA"/>
</dbReference>
<dbReference type="Gene3D" id="3.10.110.10">
    <property type="entry name" value="Ubiquitin Conjugating Enzyme"/>
    <property type="match status" value="1"/>
</dbReference>
<dbReference type="SUPFAM" id="SSF54495">
    <property type="entry name" value="UBC-like"/>
    <property type="match status" value="1"/>
</dbReference>
<sequence length="194" mass="21578">MTCNKHACYSLRLANNHYISPSCLERNIPQSPTCHHSNHDTPTNVFNSGYTCASILYTEDGYTPAYKLKGITIQLLSFFSSDYITQEGGRLNIDLKTCDRDMREEYGKRVNSYCCIKCGFGRIKPLGGGSMASGKDLLINPFAKQCKLDPGDEANSPGSVPAKGTMEFEKTNQPQLIDRILTLPDDYHCSYLPS</sequence>
<dbReference type="Proteomes" id="UP001590951">
    <property type="component" value="Unassembled WGS sequence"/>
</dbReference>
<protein>
    <submittedName>
        <fullName evidence="1">Uncharacterized protein</fullName>
    </submittedName>
</protein>
<comment type="caution">
    <text evidence="1">The sequence shown here is derived from an EMBL/GenBank/DDBJ whole genome shotgun (WGS) entry which is preliminary data.</text>
</comment>
<reference evidence="1 2" key="1">
    <citation type="submission" date="2024-09" db="EMBL/GenBank/DDBJ databases">
        <title>Rethinking Asexuality: The Enigmatic Case of Functional Sexual Genes in Lepraria (Stereocaulaceae).</title>
        <authorList>
            <person name="Doellman M."/>
            <person name="Sun Y."/>
            <person name="Barcenas-Pena A."/>
            <person name="Lumbsch H.T."/>
            <person name="Grewe F."/>
        </authorList>
    </citation>
    <scope>NUCLEOTIDE SEQUENCE [LARGE SCALE GENOMIC DNA]</scope>
    <source>
        <strain evidence="1 2">Grewe 0041</strain>
    </source>
</reference>